<organism evidence="1">
    <name type="scientific">Siphoviridae sp. ctB3v5</name>
    <dbReference type="NCBI Taxonomy" id="2826186"/>
    <lineage>
        <taxon>Viruses</taxon>
        <taxon>Duplodnaviria</taxon>
        <taxon>Heunggongvirae</taxon>
        <taxon>Uroviricota</taxon>
        <taxon>Caudoviricetes</taxon>
    </lineage>
</organism>
<protein>
    <submittedName>
        <fullName evidence="1">Uncharacterized protein</fullName>
    </submittedName>
</protein>
<reference evidence="1" key="1">
    <citation type="journal article" date="2021" name="Proc. Natl. Acad. Sci. U.S.A.">
        <title>A Catalog of Tens of Thousands of Viruses from Human Metagenomes Reveals Hidden Associations with Chronic Diseases.</title>
        <authorList>
            <person name="Tisza M.J."/>
            <person name="Buck C.B."/>
        </authorList>
    </citation>
    <scope>NUCLEOTIDE SEQUENCE</scope>
    <source>
        <strain evidence="1">CtB3v5</strain>
    </source>
</reference>
<evidence type="ECO:0000313" key="1">
    <source>
        <dbReference type="EMBL" id="DAD78649.1"/>
    </source>
</evidence>
<accession>A0A8S5M8H1</accession>
<dbReference type="EMBL" id="BK014849">
    <property type="protein sequence ID" value="DAD78649.1"/>
    <property type="molecule type" value="Genomic_DNA"/>
</dbReference>
<name>A0A8S5M8H1_9CAUD</name>
<sequence length="32" mass="4214">MYQKTLRPHYYRRHILFLIFMENQQPLYFIRP</sequence>
<proteinExistence type="predicted"/>